<sequence length="266" mass="30160">MRFLLDSASLQGSHVASIQGRWKKLTAFGKRHQLMICRSPHVNWPMKTQFRLHSFEETTQDFGSKLEVIGPPDLAKIPDCWVNLTSITFAQRLHGLSGLSMHHAAGRSVMTAKGAAKVMSKRAKHALCHERARGCRGISYHFLFWTGLPPALGQLSAWFSAPKLLPIPYVIVNWWKPTRVYLTDLQLISAFDLCTAKEHIWPRRFETRGEYSDWLPGPGGNQVKKFLEELIDQQTSQPRFVLFKRGSRLDTAHSDENIEKGLMAGP</sequence>
<protein>
    <submittedName>
        <fullName evidence="1">Uncharacterized protein</fullName>
    </submittedName>
</protein>
<reference evidence="1" key="1">
    <citation type="submission" date="2009-02" db="EMBL/GenBank/DDBJ databases">
        <title>The Genome Sequence of Blastomyces dermatitidis strain ER-3.</title>
        <authorList>
            <consortium name="The Broad Institute Genome Sequencing Platform"/>
            <consortium name="Broad Institute Microbial Sequencing Center."/>
            <person name="Champion M."/>
            <person name="Cuomo C."/>
            <person name="Ma L.-J."/>
            <person name="Henn M.R."/>
            <person name="Klein B."/>
            <person name="Goldman B."/>
            <person name="Young S."/>
            <person name="Kodira C.D."/>
            <person name="Zeng Q."/>
            <person name="Koehrsen M."/>
            <person name="Alvarado L."/>
            <person name="Berlin A.M."/>
            <person name="Heiman D.I."/>
            <person name="Hepburn T.A."/>
            <person name="Saif S."/>
            <person name="Shea T.D."/>
            <person name="Shenoy N."/>
            <person name="Sykes S."/>
            <person name="Galagan J."/>
            <person name="Nusbaum C."/>
            <person name="Birren B."/>
        </authorList>
    </citation>
    <scope>NUCLEOTIDE SEQUENCE</scope>
    <source>
        <strain evidence="1">ER-3</strain>
    </source>
</reference>
<dbReference type="Proteomes" id="UP000002039">
    <property type="component" value="Unassembled WGS sequence"/>
</dbReference>
<dbReference type="EMBL" id="EQ999973">
    <property type="protein sequence ID" value="OAS99654.1"/>
    <property type="molecule type" value="Genomic_DNA"/>
</dbReference>
<accession>A0ABX2VRS8</accession>
<name>A0ABX2VRS8_AJEDR</name>
<evidence type="ECO:0000313" key="1">
    <source>
        <dbReference type="EMBL" id="OAS99654.1"/>
    </source>
</evidence>
<keyword evidence="2" id="KW-1185">Reference proteome</keyword>
<dbReference type="RefSeq" id="XP_045279382.1">
    <property type="nucleotide sequence ID" value="XM_045416487.1"/>
</dbReference>
<dbReference type="RefSeq" id="XP_045279381.1">
    <property type="nucleotide sequence ID" value="XM_045416486.1"/>
</dbReference>
<dbReference type="GeneID" id="69023646"/>
<dbReference type="EMBL" id="EQ999973">
    <property type="protein sequence ID" value="OAS99653.1"/>
    <property type="molecule type" value="Genomic_DNA"/>
</dbReference>
<proteinExistence type="predicted"/>
<organism evidence="1 2">
    <name type="scientific">Ajellomyces dermatitidis (strain ER-3 / ATCC MYA-2586)</name>
    <name type="common">Blastomyces dermatitidis</name>
    <dbReference type="NCBI Taxonomy" id="559297"/>
    <lineage>
        <taxon>Eukaryota</taxon>
        <taxon>Fungi</taxon>
        <taxon>Dikarya</taxon>
        <taxon>Ascomycota</taxon>
        <taxon>Pezizomycotina</taxon>
        <taxon>Eurotiomycetes</taxon>
        <taxon>Eurotiomycetidae</taxon>
        <taxon>Onygenales</taxon>
        <taxon>Ajellomycetaceae</taxon>
        <taxon>Blastomyces</taxon>
    </lineage>
</organism>
<reference evidence="2" key="2">
    <citation type="journal article" date="2015" name="PLoS Genet.">
        <title>The dynamic genome and transcriptome of the human fungal pathogen Blastomyces and close relative Emmonsia.</title>
        <authorList>
            <person name="Munoz J.F."/>
            <person name="Gauthier G.M."/>
            <person name="Desjardins C.A."/>
            <person name="Gallo J.E."/>
            <person name="Holder J."/>
            <person name="Sullivan T.D."/>
            <person name="Marty A.J."/>
            <person name="Carmen J.C."/>
            <person name="Chen Z."/>
            <person name="Ding L."/>
            <person name="Gujja S."/>
            <person name="Magrini V."/>
            <person name="Misas E."/>
            <person name="Mitreva M."/>
            <person name="Priest M."/>
            <person name="Saif S."/>
            <person name="Whiston E.A."/>
            <person name="Young S."/>
            <person name="Zeng Q."/>
            <person name="Goldman W.E."/>
            <person name="Mardis E.R."/>
            <person name="Taylor J.W."/>
            <person name="McEwen J.G."/>
            <person name="Clay O.K."/>
            <person name="Klein B.S."/>
            <person name="Cuomo C.A."/>
        </authorList>
    </citation>
    <scope>NUCLEOTIDE SEQUENCE [LARGE SCALE GENOMIC DNA]</scope>
    <source>
        <strain evidence="2">ER-3 / ATCC MYA-2586</strain>
    </source>
</reference>
<evidence type="ECO:0000313" key="2">
    <source>
        <dbReference type="Proteomes" id="UP000002039"/>
    </source>
</evidence>
<gene>
    <name evidence="1" type="ORF">BDCG_00967</name>
</gene>